<dbReference type="GO" id="GO:0051011">
    <property type="term" value="F:microtubule minus-end binding"/>
    <property type="evidence" value="ECO:0007669"/>
    <property type="project" value="TreeGrafter"/>
</dbReference>
<dbReference type="PRINTS" id="PR02090">
    <property type="entry name" value="HAUSAUGMINL4"/>
</dbReference>
<dbReference type="VEuPathDB" id="AmoebaDB:NAEGRDRAFT_63282"/>
<proteinExistence type="predicted"/>
<dbReference type="GeneID" id="8852455"/>
<evidence type="ECO:0000256" key="2">
    <source>
        <dbReference type="SAM" id="Phobius"/>
    </source>
</evidence>
<dbReference type="GO" id="GO:0007098">
    <property type="term" value="P:centrosome cycle"/>
    <property type="evidence" value="ECO:0007669"/>
    <property type="project" value="InterPro"/>
</dbReference>
<dbReference type="InterPro" id="IPR026214">
    <property type="entry name" value="HAUS4_met"/>
</dbReference>
<dbReference type="PANTHER" id="PTHR16219:SF1">
    <property type="entry name" value="HAUS AUGMIN-LIKE COMPLEX SUBUNIT 4"/>
    <property type="match status" value="1"/>
</dbReference>
<dbReference type="Pfam" id="PF14735">
    <property type="entry name" value="HAUS4"/>
    <property type="match status" value="1"/>
</dbReference>
<feature type="compositionally biased region" description="Low complexity" evidence="1">
    <location>
        <begin position="7"/>
        <end position="16"/>
    </location>
</feature>
<dbReference type="Proteomes" id="UP000006671">
    <property type="component" value="Unassembled WGS sequence"/>
</dbReference>
<dbReference type="PANTHER" id="PTHR16219">
    <property type="entry name" value="AUGMIN SUBUNIT 4 FAMILY MEMBER"/>
    <property type="match status" value="1"/>
</dbReference>
<keyword evidence="2" id="KW-0812">Transmembrane</keyword>
<protein>
    <submittedName>
        <fullName evidence="3">Predicted protein</fullName>
    </submittedName>
</protein>
<dbReference type="AlphaFoldDB" id="D2V3A1"/>
<keyword evidence="2" id="KW-0472">Membrane</keyword>
<organism evidence="4">
    <name type="scientific">Naegleria gruberi</name>
    <name type="common">Amoeba</name>
    <dbReference type="NCBI Taxonomy" id="5762"/>
    <lineage>
        <taxon>Eukaryota</taxon>
        <taxon>Discoba</taxon>
        <taxon>Heterolobosea</taxon>
        <taxon>Tetramitia</taxon>
        <taxon>Eutetramitia</taxon>
        <taxon>Vahlkampfiidae</taxon>
        <taxon>Naegleria</taxon>
    </lineage>
</organism>
<evidence type="ECO:0000313" key="4">
    <source>
        <dbReference type="Proteomes" id="UP000006671"/>
    </source>
</evidence>
<dbReference type="OrthoDB" id="661220at2759"/>
<dbReference type="RefSeq" id="XP_002681345.1">
    <property type="nucleotide sequence ID" value="XM_002681299.1"/>
</dbReference>
<accession>D2V3A1</accession>
<dbReference type="InParanoid" id="D2V3A1"/>
<evidence type="ECO:0000256" key="1">
    <source>
        <dbReference type="SAM" id="MobiDB-lite"/>
    </source>
</evidence>
<dbReference type="EMBL" id="GG738850">
    <property type="protein sequence ID" value="EFC48601.1"/>
    <property type="molecule type" value="Genomic_DNA"/>
</dbReference>
<dbReference type="GO" id="GO:0070652">
    <property type="term" value="C:HAUS complex"/>
    <property type="evidence" value="ECO:0007669"/>
    <property type="project" value="InterPro"/>
</dbReference>
<dbReference type="GO" id="GO:0051225">
    <property type="term" value="P:spindle assembly"/>
    <property type="evidence" value="ECO:0007669"/>
    <property type="project" value="InterPro"/>
</dbReference>
<sequence length="368" mass="43584">MWDAFDLDQQQQLSQQEAGDEHSMMDHTLSENPNDDDYVFSMQTDDESEERYSESHKMDIKENQAISLFHIPQEVLNENPDFSRLLQTISNHISPDSGIGKDEEYELEHLERQFEKEKERYFKNTIIIDTIKEMIDDSHHYSEPIQSTLSHIDKLLIKSEIEIGINISDTLDCVNLYGLDSQILSDTINEKGVENLQNNLREYIYPELIQKWEGLYEDLLTFYQPFPEEATNLFADDSKNSKHFSQIISKHLSSIKKEKHLILEQKQKLQEYTFTYFSKLSQCVQILCTLINHYKCGEFRQYDESTLSWLIERTEAMKLKLWYVLIFILFVNNLIVQSNMSILYLFMTRIQYQSITKCTKYLLQIIII</sequence>
<feature type="transmembrane region" description="Helical" evidence="2">
    <location>
        <begin position="321"/>
        <end position="347"/>
    </location>
</feature>
<feature type="region of interest" description="Disordered" evidence="1">
    <location>
        <begin position="1"/>
        <end position="36"/>
    </location>
</feature>
<feature type="compositionally biased region" description="Basic and acidic residues" evidence="1">
    <location>
        <begin position="19"/>
        <end position="29"/>
    </location>
</feature>
<name>D2V3A1_NAEGR</name>
<evidence type="ECO:0000313" key="3">
    <source>
        <dbReference type="EMBL" id="EFC48601.1"/>
    </source>
</evidence>
<dbReference type="STRING" id="5762.D2V3A1"/>
<reference evidence="3 4" key="1">
    <citation type="journal article" date="2010" name="Cell">
        <title>The genome of Naegleria gruberi illuminates early eukaryotic versatility.</title>
        <authorList>
            <person name="Fritz-Laylin L.K."/>
            <person name="Prochnik S.E."/>
            <person name="Ginger M.L."/>
            <person name="Dacks J.B."/>
            <person name="Carpenter M.L."/>
            <person name="Field M.C."/>
            <person name="Kuo A."/>
            <person name="Paredez A."/>
            <person name="Chapman J."/>
            <person name="Pham J."/>
            <person name="Shu S."/>
            <person name="Neupane R."/>
            <person name="Cipriano M."/>
            <person name="Mancuso J."/>
            <person name="Tu H."/>
            <person name="Salamov A."/>
            <person name="Lindquist E."/>
            <person name="Shapiro H."/>
            <person name="Lucas S."/>
            <person name="Grigoriev I.V."/>
            <person name="Cande W.Z."/>
            <person name="Fulton C."/>
            <person name="Rokhsar D.S."/>
            <person name="Dawson S.C."/>
        </authorList>
    </citation>
    <scope>NUCLEOTIDE SEQUENCE [LARGE SCALE GENOMIC DNA]</scope>
    <source>
        <strain evidence="3 4">NEG-M</strain>
    </source>
</reference>
<keyword evidence="4" id="KW-1185">Reference proteome</keyword>
<keyword evidence="2" id="KW-1133">Transmembrane helix</keyword>
<dbReference type="InterPro" id="IPR029327">
    <property type="entry name" value="HAUS4"/>
</dbReference>
<gene>
    <name evidence="3" type="ORF">NAEGRDRAFT_63282</name>
</gene>
<dbReference type="KEGG" id="ngr:NAEGRDRAFT_63282"/>
<dbReference type="OMA" id="MEDESTW"/>